<dbReference type="InterPro" id="IPR005142">
    <property type="entry name" value="eRF1_3"/>
</dbReference>
<feature type="compositionally biased region" description="Acidic residues" evidence="1">
    <location>
        <begin position="82"/>
        <end position="93"/>
    </location>
</feature>
<dbReference type="SUPFAM" id="SSF55315">
    <property type="entry name" value="L30e-like"/>
    <property type="match status" value="1"/>
</dbReference>
<gene>
    <name evidence="3" type="ORF">Tco_0877070</name>
</gene>
<protein>
    <submittedName>
        <fullName evidence="3">Eukaryotic peptide chain release factor subunit 1-3</fullName>
    </submittedName>
</protein>
<comment type="caution">
    <text evidence="3">The sequence shown here is derived from an EMBL/GenBank/DDBJ whole genome shotgun (WGS) entry which is preliminary data.</text>
</comment>
<reference evidence="3" key="1">
    <citation type="journal article" date="2022" name="Int. J. Mol. Sci.">
        <title>Draft Genome of Tanacetum Coccineum: Genomic Comparison of Closely Related Tanacetum-Family Plants.</title>
        <authorList>
            <person name="Yamashiro T."/>
            <person name="Shiraishi A."/>
            <person name="Nakayama K."/>
            <person name="Satake H."/>
        </authorList>
    </citation>
    <scope>NUCLEOTIDE SEQUENCE</scope>
</reference>
<keyword evidence="4" id="KW-1185">Reference proteome</keyword>
<dbReference type="EMBL" id="BQNB010013631">
    <property type="protein sequence ID" value="GJT18364.1"/>
    <property type="molecule type" value="Genomic_DNA"/>
</dbReference>
<evidence type="ECO:0000259" key="2">
    <source>
        <dbReference type="Pfam" id="PF03465"/>
    </source>
</evidence>
<dbReference type="InterPro" id="IPR029064">
    <property type="entry name" value="Ribosomal_eL30-like_sf"/>
</dbReference>
<dbReference type="Pfam" id="PF03465">
    <property type="entry name" value="eRF1_3"/>
    <property type="match status" value="1"/>
</dbReference>
<accession>A0ABQ5BVU2</accession>
<feature type="region of interest" description="Disordered" evidence="1">
    <location>
        <begin position="79"/>
        <end position="101"/>
    </location>
</feature>
<evidence type="ECO:0000313" key="3">
    <source>
        <dbReference type="EMBL" id="GJT18364.1"/>
    </source>
</evidence>
<reference evidence="3" key="2">
    <citation type="submission" date="2022-01" db="EMBL/GenBank/DDBJ databases">
        <authorList>
            <person name="Yamashiro T."/>
            <person name="Shiraishi A."/>
            <person name="Satake H."/>
            <person name="Nakayama K."/>
        </authorList>
    </citation>
    <scope>NUCLEOTIDE SEQUENCE</scope>
</reference>
<organism evidence="3 4">
    <name type="scientific">Tanacetum coccineum</name>
    <dbReference type="NCBI Taxonomy" id="301880"/>
    <lineage>
        <taxon>Eukaryota</taxon>
        <taxon>Viridiplantae</taxon>
        <taxon>Streptophyta</taxon>
        <taxon>Embryophyta</taxon>
        <taxon>Tracheophyta</taxon>
        <taxon>Spermatophyta</taxon>
        <taxon>Magnoliopsida</taxon>
        <taxon>eudicotyledons</taxon>
        <taxon>Gunneridae</taxon>
        <taxon>Pentapetalae</taxon>
        <taxon>asterids</taxon>
        <taxon>campanulids</taxon>
        <taxon>Asterales</taxon>
        <taxon>Asteraceae</taxon>
        <taxon>Asteroideae</taxon>
        <taxon>Anthemideae</taxon>
        <taxon>Anthemidinae</taxon>
        <taxon>Tanacetum</taxon>
    </lineage>
</organism>
<evidence type="ECO:0000256" key="1">
    <source>
        <dbReference type="SAM" id="MobiDB-lite"/>
    </source>
</evidence>
<proteinExistence type="predicted"/>
<dbReference type="PANTHER" id="PTHR10113">
    <property type="entry name" value="PEPTIDE CHAIN RELEASE FACTOR SUBUNIT 1"/>
    <property type="match status" value="1"/>
</dbReference>
<sequence length="101" mass="11526">MFFNKEQESDKSDFRDRETDAELEVKEKISLLDWVVNEKFGCTLEFVTYKSELGSQFCRGIGGIDGILRYQVDFCSFGESSDNADNDAEDNYDDAASYDSD</sequence>
<name>A0ABQ5BVU2_9ASTR</name>
<feature type="domain" description="eRF1" evidence="2">
    <location>
        <begin position="14"/>
        <end position="72"/>
    </location>
</feature>
<dbReference type="InterPro" id="IPR004403">
    <property type="entry name" value="Peptide_chain-rel_eRF1/aRF1"/>
</dbReference>
<dbReference type="Gene3D" id="3.30.1330.30">
    <property type="match status" value="1"/>
</dbReference>
<evidence type="ECO:0000313" key="4">
    <source>
        <dbReference type="Proteomes" id="UP001151760"/>
    </source>
</evidence>
<dbReference type="Proteomes" id="UP001151760">
    <property type="component" value="Unassembled WGS sequence"/>
</dbReference>